<keyword evidence="2" id="KW-1185">Reference proteome</keyword>
<reference evidence="1 2" key="1">
    <citation type="journal article" date="2018" name="Nat. Ecol. Evol.">
        <title>Pezizomycetes genomes reveal the molecular basis of ectomycorrhizal truffle lifestyle.</title>
        <authorList>
            <person name="Murat C."/>
            <person name="Payen T."/>
            <person name="Noel B."/>
            <person name="Kuo A."/>
            <person name="Morin E."/>
            <person name="Chen J."/>
            <person name="Kohler A."/>
            <person name="Krizsan K."/>
            <person name="Balestrini R."/>
            <person name="Da Silva C."/>
            <person name="Montanini B."/>
            <person name="Hainaut M."/>
            <person name="Levati E."/>
            <person name="Barry K.W."/>
            <person name="Belfiori B."/>
            <person name="Cichocki N."/>
            <person name="Clum A."/>
            <person name="Dockter R.B."/>
            <person name="Fauchery L."/>
            <person name="Guy J."/>
            <person name="Iotti M."/>
            <person name="Le Tacon F."/>
            <person name="Lindquist E.A."/>
            <person name="Lipzen A."/>
            <person name="Malagnac F."/>
            <person name="Mello A."/>
            <person name="Molinier V."/>
            <person name="Miyauchi S."/>
            <person name="Poulain J."/>
            <person name="Riccioni C."/>
            <person name="Rubini A."/>
            <person name="Sitrit Y."/>
            <person name="Splivallo R."/>
            <person name="Traeger S."/>
            <person name="Wang M."/>
            <person name="Zifcakova L."/>
            <person name="Wipf D."/>
            <person name="Zambonelli A."/>
            <person name="Paolocci F."/>
            <person name="Nowrousian M."/>
            <person name="Ottonello S."/>
            <person name="Baldrian P."/>
            <person name="Spatafora J.W."/>
            <person name="Henrissat B."/>
            <person name="Nagy L.G."/>
            <person name="Aury J.M."/>
            <person name="Wincker P."/>
            <person name="Grigoriev I.V."/>
            <person name="Bonfante P."/>
            <person name="Martin F.M."/>
        </authorList>
    </citation>
    <scope>NUCLEOTIDE SEQUENCE [LARGE SCALE GENOMIC DNA]</scope>
    <source>
        <strain evidence="1 2">120613-1</strain>
    </source>
</reference>
<name>A0A3N4JZ39_9PEZI</name>
<dbReference type="EMBL" id="ML120362">
    <property type="protein sequence ID" value="RPB03547.1"/>
    <property type="molecule type" value="Genomic_DNA"/>
</dbReference>
<protein>
    <submittedName>
        <fullName evidence="1">Uncharacterized protein</fullName>
    </submittedName>
</protein>
<gene>
    <name evidence="1" type="ORF">L873DRAFT_1800652</name>
</gene>
<dbReference type="Proteomes" id="UP000276215">
    <property type="component" value="Unassembled WGS sequence"/>
</dbReference>
<organism evidence="1 2">
    <name type="scientific">Choiromyces venosus 120613-1</name>
    <dbReference type="NCBI Taxonomy" id="1336337"/>
    <lineage>
        <taxon>Eukaryota</taxon>
        <taxon>Fungi</taxon>
        <taxon>Dikarya</taxon>
        <taxon>Ascomycota</taxon>
        <taxon>Pezizomycotina</taxon>
        <taxon>Pezizomycetes</taxon>
        <taxon>Pezizales</taxon>
        <taxon>Tuberaceae</taxon>
        <taxon>Choiromyces</taxon>
    </lineage>
</organism>
<evidence type="ECO:0000313" key="1">
    <source>
        <dbReference type="EMBL" id="RPB03547.1"/>
    </source>
</evidence>
<sequence length="64" mass="6800">MISSTVDFLSSNLNAISQYDILACHWSARIAALLRRGTLGAVPAPPVCDSGILLLIGVDLGYRI</sequence>
<dbReference type="AlphaFoldDB" id="A0A3N4JZ39"/>
<proteinExistence type="predicted"/>
<evidence type="ECO:0000313" key="2">
    <source>
        <dbReference type="Proteomes" id="UP000276215"/>
    </source>
</evidence>
<accession>A0A3N4JZ39</accession>